<dbReference type="GO" id="GO:0000977">
    <property type="term" value="F:RNA polymerase II transcription regulatory region sequence-specific DNA binding"/>
    <property type="evidence" value="ECO:0007669"/>
    <property type="project" value="TreeGrafter"/>
</dbReference>
<comment type="caution">
    <text evidence="1">The sequence shown here is derived from an EMBL/GenBank/DDBJ whole genome shotgun (WGS) entry which is preliminary data.</text>
</comment>
<accession>A0A815UVE6</accession>
<dbReference type="AlphaFoldDB" id="A0A815UVE6"/>
<sequence length="74" mass="8717">CNRRCCNLDSHQCELVCSKILNCGIHKCEELCHFNFCRHCPLYDQQIKCHCGATVIKPIYKCLETFQRCYVQCK</sequence>
<evidence type="ECO:0000313" key="1">
    <source>
        <dbReference type="EMBL" id="CAF1522595.1"/>
    </source>
</evidence>
<organism evidence="1 2">
    <name type="scientific">Rotaria sordida</name>
    <dbReference type="NCBI Taxonomy" id="392033"/>
    <lineage>
        <taxon>Eukaryota</taxon>
        <taxon>Metazoa</taxon>
        <taxon>Spiralia</taxon>
        <taxon>Gnathifera</taxon>
        <taxon>Rotifera</taxon>
        <taxon>Eurotatoria</taxon>
        <taxon>Bdelloidea</taxon>
        <taxon>Philodinida</taxon>
        <taxon>Philodinidae</taxon>
        <taxon>Rotaria</taxon>
    </lineage>
</organism>
<evidence type="ECO:0000313" key="2">
    <source>
        <dbReference type="Proteomes" id="UP000663864"/>
    </source>
</evidence>
<feature type="non-terminal residue" evidence="1">
    <location>
        <position position="1"/>
    </location>
</feature>
<reference evidence="1" key="1">
    <citation type="submission" date="2021-02" db="EMBL/GenBank/DDBJ databases">
        <authorList>
            <person name="Nowell W R."/>
        </authorList>
    </citation>
    <scope>NUCLEOTIDE SEQUENCE</scope>
</reference>
<protein>
    <submittedName>
        <fullName evidence="1">Uncharacterized protein</fullName>
    </submittedName>
</protein>
<dbReference type="GO" id="GO:0000981">
    <property type="term" value="F:DNA-binding transcription factor activity, RNA polymerase II-specific"/>
    <property type="evidence" value="ECO:0007669"/>
    <property type="project" value="TreeGrafter"/>
</dbReference>
<dbReference type="PANTHER" id="PTHR12360:SF12">
    <property type="entry name" value="TRANSCRIPTIONAL REPRESSOR NF-X1"/>
    <property type="match status" value="1"/>
</dbReference>
<gene>
    <name evidence="1" type="ORF">ZHD862_LOCUS38430</name>
</gene>
<dbReference type="Proteomes" id="UP000663864">
    <property type="component" value="Unassembled WGS sequence"/>
</dbReference>
<dbReference type="PANTHER" id="PTHR12360">
    <property type="entry name" value="NUCLEAR TRANSCRIPTION FACTOR, X-BOX BINDING 1 NFX1"/>
    <property type="match status" value="1"/>
</dbReference>
<dbReference type="InterPro" id="IPR034078">
    <property type="entry name" value="NFX1_fam"/>
</dbReference>
<dbReference type="EMBL" id="CAJNOT010009026">
    <property type="protein sequence ID" value="CAF1522595.1"/>
    <property type="molecule type" value="Genomic_DNA"/>
</dbReference>
<dbReference type="GO" id="GO:0005634">
    <property type="term" value="C:nucleus"/>
    <property type="evidence" value="ECO:0007669"/>
    <property type="project" value="TreeGrafter"/>
</dbReference>
<proteinExistence type="predicted"/>
<name>A0A815UVE6_9BILA</name>